<sequence length="102" mass="11716">MKFILDKKAIDFLDKKKLDKIYINPDLDQKAACCGIGTVDFDVSFKDDDNSRYLKANFENISIFYNPTISMYIKDDQEITISAFGLGSFKKLYVANEIPIEK</sequence>
<evidence type="ECO:0000313" key="1">
    <source>
        <dbReference type="EMBL" id="EGC82497.1"/>
    </source>
</evidence>
<dbReference type="eggNOG" id="ENOG5034BP6">
    <property type="taxonomic scope" value="Bacteria"/>
</dbReference>
<dbReference type="EMBL" id="AEXM01000012">
    <property type="protein sequence ID" value="EGC82497.1"/>
    <property type="molecule type" value="Genomic_DNA"/>
</dbReference>
<organism evidence="1 2">
    <name type="scientific">Anaerococcus prevotii ACS-065-V-Col13</name>
    <dbReference type="NCBI Taxonomy" id="879305"/>
    <lineage>
        <taxon>Bacteria</taxon>
        <taxon>Bacillati</taxon>
        <taxon>Bacillota</taxon>
        <taxon>Tissierellia</taxon>
        <taxon>Tissierellales</taxon>
        <taxon>Peptoniphilaceae</taxon>
        <taxon>Anaerococcus</taxon>
    </lineage>
</organism>
<dbReference type="RefSeq" id="WP_004834375.1">
    <property type="nucleotide sequence ID" value="NZ_AEXM01000012.1"/>
</dbReference>
<dbReference type="Proteomes" id="UP000005286">
    <property type="component" value="Unassembled WGS sequence"/>
</dbReference>
<keyword evidence="2" id="KW-1185">Reference proteome</keyword>
<reference evidence="1 2" key="1">
    <citation type="submission" date="2011-01" db="EMBL/GenBank/DDBJ databases">
        <authorList>
            <person name="Durkin A.S."/>
            <person name="Madupu R."/>
            <person name="Torralba M."/>
            <person name="Gillis M."/>
            <person name="Methe B."/>
            <person name="Sutton G."/>
            <person name="Nelson K.E."/>
        </authorList>
    </citation>
    <scope>NUCLEOTIDE SEQUENCE [LARGE SCALE GENOMIC DNA]</scope>
    <source>
        <strain evidence="1 2">ACS-065-V-Col13</strain>
    </source>
</reference>
<dbReference type="PATRIC" id="fig|879305.3.peg.643"/>
<dbReference type="AlphaFoldDB" id="F0GV11"/>
<proteinExistence type="predicted"/>
<protein>
    <submittedName>
        <fullName evidence="1">Conserved domain protein</fullName>
    </submittedName>
</protein>
<dbReference type="STRING" id="879305.HMPREF9290_1587"/>
<accession>F0GV11</accession>
<comment type="caution">
    <text evidence="1">The sequence shown here is derived from an EMBL/GenBank/DDBJ whole genome shotgun (WGS) entry which is preliminary data.</text>
</comment>
<gene>
    <name evidence="1" type="ORF">HMPREF9290_1587</name>
</gene>
<evidence type="ECO:0000313" key="2">
    <source>
        <dbReference type="Proteomes" id="UP000005286"/>
    </source>
</evidence>
<name>F0GV11_9FIRM</name>